<dbReference type="AlphaFoldDB" id="A0A645DNG0"/>
<reference evidence="1" key="1">
    <citation type="submission" date="2019-08" db="EMBL/GenBank/DDBJ databases">
        <authorList>
            <person name="Kucharzyk K."/>
            <person name="Murdoch R.W."/>
            <person name="Higgins S."/>
            <person name="Loffler F."/>
        </authorList>
    </citation>
    <scope>NUCLEOTIDE SEQUENCE</scope>
</reference>
<name>A0A645DNG0_9ZZZZ</name>
<evidence type="ECO:0000313" key="1">
    <source>
        <dbReference type="EMBL" id="MPM90811.1"/>
    </source>
</evidence>
<sequence>MLFQIGFTRTQRCVQVAVSGFVHPHVGHDALGLDGAAAWRVVARGGQLDAGVGAERAHGLHRALAEGLRAHDGGALVILQRTGHDFAGRGRAFVDQHHQRHLLEGGGQAAQRIAAATGIVVRAGLE</sequence>
<gene>
    <name evidence="1" type="ORF">SDC9_137933</name>
</gene>
<proteinExistence type="predicted"/>
<dbReference type="EMBL" id="VSSQ01037966">
    <property type="protein sequence ID" value="MPM90811.1"/>
    <property type="molecule type" value="Genomic_DNA"/>
</dbReference>
<protein>
    <submittedName>
        <fullName evidence="1">Uncharacterized protein</fullName>
    </submittedName>
</protein>
<comment type="caution">
    <text evidence="1">The sequence shown here is derived from an EMBL/GenBank/DDBJ whole genome shotgun (WGS) entry which is preliminary data.</text>
</comment>
<organism evidence="1">
    <name type="scientific">bioreactor metagenome</name>
    <dbReference type="NCBI Taxonomy" id="1076179"/>
    <lineage>
        <taxon>unclassified sequences</taxon>
        <taxon>metagenomes</taxon>
        <taxon>ecological metagenomes</taxon>
    </lineage>
</organism>
<accession>A0A645DNG0</accession>